<name>A0AAJ1X739_9RHOB</name>
<gene>
    <name evidence="1" type="ORF">NOI20_08425</name>
</gene>
<protein>
    <submittedName>
        <fullName evidence="1">Uncharacterized protein</fullName>
    </submittedName>
</protein>
<reference evidence="1" key="1">
    <citation type="submission" date="2022-07" db="EMBL/GenBank/DDBJ databases">
        <authorList>
            <person name="Otstavnykh N."/>
            <person name="Isaeva M."/>
            <person name="Bystritskaya E."/>
        </authorList>
    </citation>
    <scope>NUCLEOTIDE SEQUENCE</scope>
    <source>
        <strain evidence="1">10Alg 79</strain>
    </source>
</reference>
<evidence type="ECO:0000313" key="1">
    <source>
        <dbReference type="EMBL" id="MDQ2094132.1"/>
    </source>
</evidence>
<proteinExistence type="predicted"/>
<dbReference type="Proteomes" id="UP001227162">
    <property type="component" value="Unassembled WGS sequence"/>
</dbReference>
<dbReference type="EMBL" id="JANFFA010000002">
    <property type="protein sequence ID" value="MDQ2094132.1"/>
    <property type="molecule type" value="Genomic_DNA"/>
</dbReference>
<keyword evidence="2" id="KW-1185">Reference proteome</keyword>
<evidence type="ECO:0000313" key="2">
    <source>
        <dbReference type="Proteomes" id="UP001227162"/>
    </source>
</evidence>
<dbReference type="RefSeq" id="WP_317625747.1">
    <property type="nucleotide sequence ID" value="NZ_JANFFA010000002.1"/>
</dbReference>
<dbReference type="AlphaFoldDB" id="A0AAJ1X739"/>
<organism evidence="1 2">
    <name type="scientific">Rhodalgimonas zhirmunskyi</name>
    <dbReference type="NCBI Taxonomy" id="2964767"/>
    <lineage>
        <taxon>Bacteria</taxon>
        <taxon>Pseudomonadati</taxon>
        <taxon>Pseudomonadota</taxon>
        <taxon>Alphaproteobacteria</taxon>
        <taxon>Rhodobacterales</taxon>
        <taxon>Roseobacteraceae</taxon>
        <taxon>Rhodalgimonas</taxon>
    </lineage>
</organism>
<sequence length="166" mass="18887">MITNDRLTELERLLRTVRVFLEPHWKLWWEHRGQPGGQKTLSEGTCGRTSCFLKDLLPEYGFATRMAFGSPVECDCGYHTGKGWKGHCWVVVDDPSVIVDLTADQFGEVPVLIVPADDPRYAEGHDMASDEWRAERQRVARELQEDWHRRGGLEGLERAALPVGGR</sequence>
<comment type="caution">
    <text evidence="1">The sequence shown here is derived from an EMBL/GenBank/DDBJ whole genome shotgun (WGS) entry which is preliminary data.</text>
</comment>
<accession>A0AAJ1X739</accession>
<reference evidence="1" key="2">
    <citation type="submission" date="2023-04" db="EMBL/GenBank/DDBJ databases">
        <title>'Rhodoalgimonas zhirmunskyi' gen. nov., isolated from a red alga.</title>
        <authorList>
            <person name="Nedashkovskaya O.I."/>
            <person name="Otstavnykh N.Y."/>
            <person name="Bystritskaya E.P."/>
            <person name="Balabanova L.A."/>
            <person name="Isaeva M.P."/>
        </authorList>
    </citation>
    <scope>NUCLEOTIDE SEQUENCE</scope>
    <source>
        <strain evidence="1">10Alg 79</strain>
    </source>
</reference>